<reference evidence="1" key="1">
    <citation type="submission" date="2023-05" db="EMBL/GenBank/DDBJ databases">
        <authorList>
            <consortium name="ELIXIR-Norway"/>
        </authorList>
    </citation>
    <scope>NUCLEOTIDE SEQUENCE</scope>
</reference>
<organism evidence="1 2">
    <name type="scientific">Rangifer tarandus platyrhynchus</name>
    <name type="common">Svalbard reindeer</name>
    <dbReference type="NCBI Taxonomy" id="3082113"/>
    <lineage>
        <taxon>Eukaryota</taxon>
        <taxon>Metazoa</taxon>
        <taxon>Chordata</taxon>
        <taxon>Craniata</taxon>
        <taxon>Vertebrata</taxon>
        <taxon>Euteleostomi</taxon>
        <taxon>Mammalia</taxon>
        <taxon>Eutheria</taxon>
        <taxon>Laurasiatheria</taxon>
        <taxon>Artiodactyla</taxon>
        <taxon>Ruminantia</taxon>
        <taxon>Pecora</taxon>
        <taxon>Cervidae</taxon>
        <taxon>Odocoileinae</taxon>
        <taxon>Rangifer</taxon>
    </lineage>
</organism>
<name>A0AC59YSP8_RANTA</name>
<evidence type="ECO:0000313" key="2">
    <source>
        <dbReference type="Proteomes" id="UP001162501"/>
    </source>
</evidence>
<sequence length="125" mass="13566">MSPKPLSCPEFLVLELIAALSTLTFLFITKLLEGVVHTHCSTSSVPCSCSCTWHSHQASGIALPLPFEMPHPKISLCPSQSRAVMGPKCVCWAGHPAVLLTLWPGLKSCQLWAIRNRGEAWEVSG</sequence>
<proteinExistence type="predicted"/>
<dbReference type="EMBL" id="OX596086">
    <property type="protein sequence ID" value="CAM9916280.1"/>
    <property type="molecule type" value="Genomic_DNA"/>
</dbReference>
<reference evidence="1" key="2">
    <citation type="submission" date="2025-03" db="EMBL/GenBank/DDBJ databases">
        <authorList>
            <consortium name="ELIXIR-Norway"/>
            <consortium name="Elixir Norway"/>
        </authorList>
    </citation>
    <scope>NUCLEOTIDE SEQUENCE</scope>
</reference>
<protein>
    <submittedName>
        <fullName evidence="1">Uncharacterized protein</fullName>
    </submittedName>
</protein>
<gene>
    <name evidence="1" type="ORF">MRATA1EN22A_LOCUS9314</name>
</gene>
<dbReference type="Proteomes" id="UP001162501">
    <property type="component" value="Chromosome 2"/>
</dbReference>
<evidence type="ECO:0000313" key="1">
    <source>
        <dbReference type="EMBL" id="CAM9916280.1"/>
    </source>
</evidence>
<accession>A0AC59YSP8</accession>